<dbReference type="EMBL" id="GL348713">
    <property type="protein sequence ID" value="EFH67571.1"/>
    <property type="molecule type" value="Genomic_DNA"/>
</dbReference>
<dbReference type="InterPro" id="IPR027417">
    <property type="entry name" value="P-loop_NTPase"/>
</dbReference>
<organism evidence="8">
    <name type="scientific">Arabidopsis lyrata subsp. lyrata</name>
    <name type="common">Lyre-leaved rock-cress</name>
    <dbReference type="NCBI Taxonomy" id="81972"/>
    <lineage>
        <taxon>Eukaryota</taxon>
        <taxon>Viridiplantae</taxon>
        <taxon>Streptophyta</taxon>
        <taxon>Embryophyta</taxon>
        <taxon>Tracheophyta</taxon>
        <taxon>Spermatophyta</taxon>
        <taxon>Magnoliopsida</taxon>
        <taxon>eudicotyledons</taxon>
        <taxon>Gunneridae</taxon>
        <taxon>Pentapetalae</taxon>
        <taxon>rosids</taxon>
        <taxon>malvids</taxon>
        <taxon>Brassicales</taxon>
        <taxon>Brassicaceae</taxon>
        <taxon>Camelineae</taxon>
        <taxon>Arabidopsis</taxon>
    </lineage>
</organism>
<evidence type="ECO:0000256" key="3">
    <source>
        <dbReference type="ARBA" id="ARBA00022821"/>
    </source>
</evidence>
<dbReference type="InterPro" id="IPR000157">
    <property type="entry name" value="TIR_dom"/>
</dbReference>
<dbReference type="Pfam" id="PF07725">
    <property type="entry name" value="LRR_3"/>
    <property type="match status" value="1"/>
</dbReference>
<dbReference type="Gene3D" id="3.40.50.10140">
    <property type="entry name" value="Toll/interleukin-1 receptor homology (TIR) domain"/>
    <property type="match status" value="1"/>
</dbReference>
<dbReference type="SUPFAM" id="SSF46785">
    <property type="entry name" value="Winged helix' DNA-binding domain"/>
    <property type="match status" value="1"/>
</dbReference>
<dbReference type="InterPro" id="IPR058192">
    <property type="entry name" value="WHD_ROQ1-like"/>
</dbReference>
<dbReference type="InterPro" id="IPR032675">
    <property type="entry name" value="LRR_dom_sf"/>
</dbReference>
<dbReference type="InterPro" id="IPR045344">
    <property type="entry name" value="C-JID"/>
</dbReference>
<dbReference type="PANTHER" id="PTHR11017">
    <property type="entry name" value="LEUCINE-RICH REPEAT-CONTAINING PROTEIN"/>
    <property type="match status" value="1"/>
</dbReference>
<keyword evidence="5" id="KW-1133">Transmembrane helix</keyword>
<dbReference type="Gene3D" id="3.80.10.10">
    <property type="entry name" value="Ribonuclease Inhibitor"/>
    <property type="match status" value="4"/>
</dbReference>
<protein>
    <submittedName>
        <fullName evidence="7">Predicted protein</fullName>
    </submittedName>
</protein>
<keyword evidence="8" id="KW-1185">Reference proteome</keyword>
<dbReference type="GO" id="GO:0006952">
    <property type="term" value="P:defense response"/>
    <property type="evidence" value="ECO:0007669"/>
    <property type="project" value="UniProtKB-KW"/>
</dbReference>
<evidence type="ECO:0000256" key="1">
    <source>
        <dbReference type="ARBA" id="ARBA00022614"/>
    </source>
</evidence>
<dbReference type="Proteomes" id="UP000008694">
    <property type="component" value="Unassembled WGS sequence"/>
</dbReference>
<dbReference type="AlphaFoldDB" id="D7KPS2"/>
<dbReference type="InterPro" id="IPR001611">
    <property type="entry name" value="Leu-rich_rpt"/>
</dbReference>
<dbReference type="SMART" id="SM00255">
    <property type="entry name" value="TIR"/>
    <property type="match status" value="1"/>
</dbReference>
<keyword evidence="5" id="KW-0812">Transmembrane</keyword>
<keyword evidence="5" id="KW-0472">Membrane</keyword>
<dbReference type="PANTHER" id="PTHR11017:SF333">
    <property type="entry name" value="ADP-RIBOSYL CYCLASE_CYCLIC ADP-RIBOSE HYDROLASE-RELATED"/>
    <property type="match status" value="1"/>
</dbReference>
<dbReference type="InterPro" id="IPR011713">
    <property type="entry name" value="Leu-rich_rpt_3"/>
</dbReference>
<dbReference type="InterPro" id="IPR042197">
    <property type="entry name" value="Apaf_helical"/>
</dbReference>
<feature type="domain" description="TIR" evidence="6">
    <location>
        <begin position="55"/>
        <end position="174"/>
    </location>
</feature>
<dbReference type="Pfam" id="PF01582">
    <property type="entry name" value="TIR"/>
    <property type="match status" value="1"/>
</dbReference>
<evidence type="ECO:0000313" key="8">
    <source>
        <dbReference type="Proteomes" id="UP000008694"/>
    </source>
</evidence>
<dbReference type="GO" id="GO:0007165">
    <property type="term" value="P:signal transduction"/>
    <property type="evidence" value="ECO:0007669"/>
    <property type="project" value="InterPro"/>
</dbReference>
<dbReference type="Pfam" id="PF20160">
    <property type="entry name" value="C-JID"/>
    <property type="match status" value="1"/>
</dbReference>
<dbReference type="Gene3D" id="1.10.8.430">
    <property type="entry name" value="Helical domain of apoptotic protease-activating factors"/>
    <property type="match status" value="1"/>
</dbReference>
<dbReference type="Pfam" id="PF23282">
    <property type="entry name" value="WHD_ROQ1"/>
    <property type="match status" value="1"/>
</dbReference>
<dbReference type="InterPro" id="IPR036390">
    <property type="entry name" value="WH_DNA-bd_sf"/>
</dbReference>
<feature type="compositionally biased region" description="Basic and acidic residues" evidence="4">
    <location>
        <begin position="1141"/>
        <end position="1159"/>
    </location>
</feature>
<keyword evidence="2" id="KW-0677">Repeat</keyword>
<dbReference type="FunFam" id="1.10.8.430:FF:000002">
    <property type="entry name" value="Disease resistance protein (TIR-NBS-LRR class)"/>
    <property type="match status" value="1"/>
</dbReference>
<dbReference type="InterPro" id="IPR044974">
    <property type="entry name" value="Disease_R_plants"/>
</dbReference>
<dbReference type="FunFam" id="3.80.10.10:FF:000386">
    <property type="entry name" value="Disease resistance protein RPS4"/>
    <property type="match status" value="1"/>
</dbReference>
<keyword evidence="3" id="KW-0611">Plant defense</keyword>
<evidence type="ECO:0000256" key="4">
    <source>
        <dbReference type="SAM" id="MobiDB-lite"/>
    </source>
</evidence>
<evidence type="ECO:0000259" key="6">
    <source>
        <dbReference type="PROSITE" id="PS50104"/>
    </source>
</evidence>
<dbReference type="SUPFAM" id="SSF52540">
    <property type="entry name" value="P-loop containing nucleoside triphosphate hydrolases"/>
    <property type="match status" value="1"/>
</dbReference>
<dbReference type="SUPFAM" id="SSF52200">
    <property type="entry name" value="Toll/Interleukin receptor TIR domain"/>
    <property type="match status" value="1"/>
</dbReference>
<dbReference type="HOGENOM" id="CLU_001561_0_1_1"/>
<gene>
    <name evidence="7" type="ORF">ARALYDRAFT_681600</name>
</gene>
<dbReference type="GO" id="GO:0061809">
    <property type="term" value="F:NAD+ nucleosidase activity, cyclic ADP-ribose generating"/>
    <property type="evidence" value="ECO:0007669"/>
    <property type="project" value="UniProtKB-EC"/>
</dbReference>
<name>D7KPS2_ARALL</name>
<sequence>MDSSFFVSSVVTAIVMLFGTIFPVVYRKFRSHQENNITVFSLPPSSSRSSPSRNWKHHVFPSFHGADVRKAFLSHILKELKSKGIDPFIDNDIERSKAISPALIEAIRGSRITIVVLSRNYASSTWCLNELVDIMKCMDEFGQIVMTISMKWIHQTDTEAVMVGKIATDISNKLNNSTPSRDFIGLVGMGAHMEKMKPLLCLESDEVRMIGIWGPSGIGRGLYKKEFLFLVILDDVDRLGQLDALAKETRWFGPGSRVIITMEDRKLLQGHGINHIYKVDFPSTEEAVQIFCMNAFGQNSPKDGFEGLAWEVANLAGELPLGLKVMGSYFRGMSKEEWKSALPRLRTSLDGEIESIINFSYDALSDKDKELFLHIACFFNHKEMEKVEEHLAKKFSYLKQGLHVLADKSLISINSTYMEMHNLLAQLGREIVCRQSINEPGQRQFLIDSREICEVLTDDATGSRNVIGIELNFGESEDELNISERGFEGMSNLQFLRIYSDHINPGKMFLPQGLNYLSRKLRLLHWIHFPMTCFPSIVNPEFLVELVMCHSKLEKLWEGIKPLRNLKWMDLSSSVNLKVLPDLSTATNLKELDCSFCSSLVKLPFSIGNAINLEILNLYDCSNLVELPSSIGNLINIKKFNFRRCSSLVELPSSVGKATKLEELELGNATNLKELYLYNCSSLVKLPFSIGTFSHLKKFKISGCSNLVKLSSSIGNATDLKELDFSFCSSLVELPSYIGNATNLELLDLRGCSNLVQLPSSIGNAIVTLDRLDFSGCSSLVAIPSSIGKAINLKYLEFSGYSSLVELPASIGNLHKLSSLTLNRCSKLEVLPININLQSLEALILTDCSLLKSFPEISTNISYLDLSGTAIEEVPLSISLWSRLETLHMSYSENLKNFPHALDIITDLHLSDTKIQEVAPWVKRISRLRRLVLKGCNKLLSLPQLPDSLSELDAENCESLERLDCSFLDPQARNVIIQTSTCEVSVLPGREMPTYFTYRANGDSLRVKLNERPFPSSLIFKACILLVNNNDVETGDEDIVFLDCCIVDKKSSVDVPCSPSNHILPPPLTEHLYIFEFEADVTSNDLFFEFSISSVRWVIKECGVHNVNTKKRMRVTRNLSPFTFKDTKRTSDVLVNGGSEVEEKVNGDESERQRRDKNE</sequence>
<dbReference type="PROSITE" id="PS50104">
    <property type="entry name" value="TIR"/>
    <property type="match status" value="1"/>
</dbReference>
<proteinExistence type="predicted"/>
<keyword evidence="1" id="KW-0433">Leucine-rich repeat</keyword>
<dbReference type="eggNOG" id="ENOG502QQJE">
    <property type="taxonomic scope" value="Eukaryota"/>
</dbReference>
<dbReference type="GO" id="GO:0043531">
    <property type="term" value="F:ADP binding"/>
    <property type="evidence" value="ECO:0007669"/>
    <property type="project" value="InterPro"/>
</dbReference>
<evidence type="ECO:0000313" key="7">
    <source>
        <dbReference type="EMBL" id="EFH67571.1"/>
    </source>
</evidence>
<feature type="transmembrane region" description="Helical" evidence="5">
    <location>
        <begin position="6"/>
        <end position="26"/>
    </location>
</feature>
<dbReference type="PRINTS" id="PR00364">
    <property type="entry name" value="DISEASERSIST"/>
</dbReference>
<dbReference type="SUPFAM" id="SSF52058">
    <property type="entry name" value="L domain-like"/>
    <property type="match status" value="2"/>
</dbReference>
<feature type="region of interest" description="Disordered" evidence="4">
    <location>
        <begin position="1135"/>
        <end position="1159"/>
    </location>
</feature>
<evidence type="ECO:0000256" key="5">
    <source>
        <dbReference type="SAM" id="Phobius"/>
    </source>
</evidence>
<dbReference type="Gramene" id="Al_scaffold_0001_3923">
    <property type="protein sequence ID" value="Al_scaffold_0001_3923"/>
    <property type="gene ID" value="Al_scaffold_0001_3923"/>
</dbReference>
<evidence type="ECO:0000256" key="2">
    <source>
        <dbReference type="ARBA" id="ARBA00022737"/>
    </source>
</evidence>
<reference evidence="8" key="1">
    <citation type="journal article" date="2011" name="Nat. Genet.">
        <title>The Arabidopsis lyrata genome sequence and the basis of rapid genome size change.</title>
        <authorList>
            <person name="Hu T.T."/>
            <person name="Pattyn P."/>
            <person name="Bakker E.G."/>
            <person name="Cao J."/>
            <person name="Cheng J.-F."/>
            <person name="Clark R.M."/>
            <person name="Fahlgren N."/>
            <person name="Fawcett J.A."/>
            <person name="Grimwood J."/>
            <person name="Gundlach H."/>
            <person name="Haberer G."/>
            <person name="Hollister J.D."/>
            <person name="Ossowski S."/>
            <person name="Ottilar R.P."/>
            <person name="Salamov A.A."/>
            <person name="Schneeberger K."/>
            <person name="Spannagl M."/>
            <person name="Wang X."/>
            <person name="Yang L."/>
            <person name="Nasrallah M.E."/>
            <person name="Bergelson J."/>
            <person name="Carrington J.C."/>
            <person name="Gaut B.S."/>
            <person name="Schmutz J."/>
            <person name="Mayer K.F.X."/>
            <person name="Van de Peer Y."/>
            <person name="Grigoriev I.V."/>
            <person name="Nordborg M."/>
            <person name="Weigel D."/>
            <person name="Guo Y.-L."/>
        </authorList>
    </citation>
    <scope>NUCLEOTIDE SEQUENCE [LARGE SCALE GENOMIC DNA]</scope>
    <source>
        <strain evidence="8">cv. MN47</strain>
    </source>
</reference>
<accession>D7KPS2</accession>
<dbReference type="Pfam" id="PF00560">
    <property type="entry name" value="LRR_1"/>
    <property type="match status" value="1"/>
</dbReference>
<dbReference type="FunFam" id="3.80.10.10:FF:000845">
    <property type="entry name" value="Disease resistance protein (TIR-NBS-LRR class)"/>
    <property type="match status" value="1"/>
</dbReference>
<dbReference type="STRING" id="81972.D7KPS2"/>
<dbReference type="InterPro" id="IPR035897">
    <property type="entry name" value="Toll_tir_struct_dom_sf"/>
</dbReference>